<dbReference type="Pfam" id="PF12796">
    <property type="entry name" value="Ank_2"/>
    <property type="match status" value="2"/>
</dbReference>
<dbReference type="GeneID" id="83184396"/>
<sequence length="656" mass="73119">MPCLLDLPPELILGIPKYLEYESDLNGFSRVNRFFYDLVNPQLYRRVLQVTRFGVHSALDWAAENGKEACVRRLLEAGVPPDSGVQPWKPIMLAAQNGHANVVKMFIDFGVDPNLQAGFNRETPLWYGNPLTAAAENGHEEVVRLLADHGVDLEFTDIYRHPIINHEEIKVEQPICLATMNKHIPVIKLLLEKGCNPHEYGSQGNTAVSLAASLDLDILKMFIEAKPDLKLSEYDPNPLENAVERGNIAAAKFLLKEEPGLLPSGLGAFQLFQFAALHSPEFARLILKQLDLEEAIQKRDRGECRHLVIGAASAGLEDVMKRLKETGCLSQRSADHELNAPLCSAIQKGQVGMVKLLLDYQADPNSRRNHPLEVVMECPAPHSEELTEITKLLLQRGSVPPDDLDRSFNYDALHSFKTLEVFQMVLDDHLNVGDMDDSMVDQILLDSVSRGEDAFNLVVRHFNIELQPGREGHEEILAHAAIQANAPILKRFLDAGFDVNSRELGDDSDDLQRLNLLALAATAQDNDEDRRAVDLLLEHGADIEGIDEPGQASSLFMLISASPEFELGISKGVKLFLDLGANPYFTNKNGDTPLSEAARVMDLAVVKVLIEFFEKQGDAAFKQIKESVVRVASTTQSQTISRLLWRYYWPRVYPCS</sequence>
<dbReference type="SMART" id="SM00248">
    <property type="entry name" value="ANK"/>
    <property type="match status" value="11"/>
</dbReference>
<feature type="domain" description="F-box" evidence="4">
    <location>
        <begin position="1"/>
        <end position="47"/>
    </location>
</feature>
<evidence type="ECO:0000313" key="5">
    <source>
        <dbReference type="EMBL" id="KAJ5191054.1"/>
    </source>
</evidence>
<reference evidence="5" key="2">
    <citation type="journal article" date="2023" name="IMA Fungus">
        <title>Comparative genomic study of the Penicillium genus elucidates a diverse pangenome and 15 lateral gene transfer events.</title>
        <authorList>
            <person name="Petersen C."/>
            <person name="Sorensen T."/>
            <person name="Nielsen M.R."/>
            <person name="Sondergaard T.E."/>
            <person name="Sorensen J.L."/>
            <person name="Fitzpatrick D.A."/>
            <person name="Frisvad J.C."/>
            <person name="Nielsen K.L."/>
        </authorList>
    </citation>
    <scope>NUCLEOTIDE SEQUENCE</scope>
    <source>
        <strain evidence="5">IBT 15544</strain>
    </source>
</reference>
<dbReference type="Pfam" id="PF00023">
    <property type="entry name" value="Ank"/>
    <property type="match status" value="1"/>
</dbReference>
<keyword evidence="2 3" id="KW-0040">ANK repeat</keyword>
<proteinExistence type="predicted"/>
<dbReference type="PROSITE" id="PS50181">
    <property type="entry name" value="FBOX"/>
    <property type="match status" value="1"/>
</dbReference>
<keyword evidence="6" id="KW-1185">Reference proteome</keyword>
<keyword evidence="1" id="KW-0677">Repeat</keyword>
<dbReference type="PANTHER" id="PTHR24198:SF165">
    <property type="entry name" value="ANKYRIN REPEAT-CONTAINING PROTEIN-RELATED"/>
    <property type="match status" value="1"/>
</dbReference>
<dbReference type="InterPro" id="IPR036770">
    <property type="entry name" value="Ankyrin_rpt-contain_sf"/>
</dbReference>
<protein>
    <recommendedName>
        <fullName evidence="4">F-box domain-containing protein</fullName>
    </recommendedName>
</protein>
<evidence type="ECO:0000313" key="6">
    <source>
        <dbReference type="Proteomes" id="UP001150904"/>
    </source>
</evidence>
<dbReference type="EMBL" id="JAPQKR010000016">
    <property type="protein sequence ID" value="KAJ5191054.1"/>
    <property type="molecule type" value="Genomic_DNA"/>
</dbReference>
<evidence type="ECO:0000256" key="3">
    <source>
        <dbReference type="PROSITE-ProRule" id="PRU00023"/>
    </source>
</evidence>
<dbReference type="PROSITE" id="PS50297">
    <property type="entry name" value="ANK_REP_REGION"/>
    <property type="match status" value="1"/>
</dbReference>
<reference evidence="5" key="1">
    <citation type="submission" date="2022-12" db="EMBL/GenBank/DDBJ databases">
        <authorList>
            <person name="Petersen C."/>
        </authorList>
    </citation>
    <scope>NUCLEOTIDE SEQUENCE</scope>
    <source>
        <strain evidence="5">IBT 15544</strain>
    </source>
</reference>
<dbReference type="OrthoDB" id="366390at2759"/>
<dbReference type="Proteomes" id="UP001150904">
    <property type="component" value="Unassembled WGS sequence"/>
</dbReference>
<comment type="caution">
    <text evidence="5">The sequence shown here is derived from an EMBL/GenBank/DDBJ whole genome shotgun (WGS) entry which is preliminary data.</text>
</comment>
<evidence type="ECO:0000256" key="1">
    <source>
        <dbReference type="ARBA" id="ARBA00022737"/>
    </source>
</evidence>
<dbReference type="SUPFAM" id="SSF48403">
    <property type="entry name" value="Ankyrin repeat"/>
    <property type="match status" value="2"/>
</dbReference>
<evidence type="ECO:0000259" key="4">
    <source>
        <dbReference type="PROSITE" id="PS50181"/>
    </source>
</evidence>
<organism evidence="5 6">
    <name type="scientific">Penicillium cinerascens</name>
    <dbReference type="NCBI Taxonomy" id="70096"/>
    <lineage>
        <taxon>Eukaryota</taxon>
        <taxon>Fungi</taxon>
        <taxon>Dikarya</taxon>
        <taxon>Ascomycota</taxon>
        <taxon>Pezizomycotina</taxon>
        <taxon>Eurotiomycetes</taxon>
        <taxon>Eurotiomycetidae</taxon>
        <taxon>Eurotiales</taxon>
        <taxon>Aspergillaceae</taxon>
        <taxon>Penicillium</taxon>
    </lineage>
</organism>
<feature type="repeat" description="ANK" evidence="3">
    <location>
        <begin position="129"/>
        <end position="158"/>
    </location>
</feature>
<name>A0A9W9J5R7_9EURO</name>
<dbReference type="SUPFAM" id="SSF81383">
    <property type="entry name" value="F-box domain"/>
    <property type="match status" value="1"/>
</dbReference>
<dbReference type="AlphaFoldDB" id="A0A9W9J5R7"/>
<accession>A0A9W9J5R7</accession>
<evidence type="ECO:0000256" key="2">
    <source>
        <dbReference type="ARBA" id="ARBA00023043"/>
    </source>
</evidence>
<gene>
    <name evidence="5" type="ORF">N7498_010039</name>
</gene>
<dbReference type="Pfam" id="PF12937">
    <property type="entry name" value="F-box-like"/>
    <property type="match status" value="1"/>
</dbReference>
<feature type="repeat" description="ANK" evidence="3">
    <location>
        <begin position="337"/>
        <end position="369"/>
    </location>
</feature>
<dbReference type="Gene3D" id="1.25.40.20">
    <property type="entry name" value="Ankyrin repeat-containing domain"/>
    <property type="match status" value="4"/>
</dbReference>
<dbReference type="InterPro" id="IPR002110">
    <property type="entry name" value="Ankyrin_rpt"/>
</dbReference>
<dbReference type="InterPro" id="IPR036047">
    <property type="entry name" value="F-box-like_dom_sf"/>
</dbReference>
<feature type="repeat" description="ANK" evidence="3">
    <location>
        <begin position="86"/>
        <end position="118"/>
    </location>
</feature>
<dbReference type="InterPro" id="IPR001810">
    <property type="entry name" value="F-box_dom"/>
</dbReference>
<dbReference type="PANTHER" id="PTHR24198">
    <property type="entry name" value="ANKYRIN REPEAT AND PROTEIN KINASE DOMAIN-CONTAINING PROTEIN"/>
    <property type="match status" value="1"/>
</dbReference>
<dbReference type="PROSITE" id="PS50088">
    <property type="entry name" value="ANK_REPEAT"/>
    <property type="match status" value="3"/>
</dbReference>
<dbReference type="RefSeq" id="XP_058303994.1">
    <property type="nucleotide sequence ID" value="XM_058457095.1"/>
</dbReference>